<evidence type="ECO:0000313" key="8">
    <source>
        <dbReference type="EMBL" id="KAI1705823.1"/>
    </source>
</evidence>
<evidence type="ECO:0000256" key="1">
    <source>
        <dbReference type="ARBA" id="ARBA00022723"/>
    </source>
</evidence>
<evidence type="ECO:0000256" key="4">
    <source>
        <dbReference type="ARBA" id="ARBA00022833"/>
    </source>
</evidence>
<dbReference type="GO" id="GO:0003730">
    <property type="term" value="F:mRNA 3'-UTR binding"/>
    <property type="evidence" value="ECO:0007669"/>
    <property type="project" value="TreeGrafter"/>
</dbReference>
<evidence type="ECO:0000313" key="9">
    <source>
        <dbReference type="Proteomes" id="UP001201812"/>
    </source>
</evidence>
<feature type="region of interest" description="Disordered" evidence="6">
    <location>
        <begin position="209"/>
        <end position="247"/>
    </location>
</feature>
<keyword evidence="1 5" id="KW-0479">Metal-binding</keyword>
<evidence type="ECO:0000259" key="7">
    <source>
        <dbReference type="PROSITE" id="PS50103"/>
    </source>
</evidence>
<dbReference type="InterPro" id="IPR036855">
    <property type="entry name" value="Znf_CCCH_sf"/>
</dbReference>
<feature type="zinc finger region" description="C3H1-type" evidence="5">
    <location>
        <begin position="114"/>
        <end position="142"/>
    </location>
</feature>
<organism evidence="8 9">
    <name type="scientific">Ditylenchus destructor</name>
    <dbReference type="NCBI Taxonomy" id="166010"/>
    <lineage>
        <taxon>Eukaryota</taxon>
        <taxon>Metazoa</taxon>
        <taxon>Ecdysozoa</taxon>
        <taxon>Nematoda</taxon>
        <taxon>Chromadorea</taxon>
        <taxon>Rhabditida</taxon>
        <taxon>Tylenchina</taxon>
        <taxon>Tylenchomorpha</taxon>
        <taxon>Sphaerularioidea</taxon>
        <taxon>Anguinidae</taxon>
        <taxon>Anguininae</taxon>
        <taxon>Ditylenchus</taxon>
    </lineage>
</organism>
<dbReference type="GO" id="GO:0080090">
    <property type="term" value="P:regulation of primary metabolic process"/>
    <property type="evidence" value="ECO:0007669"/>
    <property type="project" value="UniProtKB-ARBA"/>
</dbReference>
<keyword evidence="9" id="KW-1185">Reference proteome</keyword>
<keyword evidence="3 5" id="KW-0863">Zinc-finger</keyword>
<dbReference type="FunFam" id="4.10.1000.10:FF:000018">
    <property type="entry name" value="Zinc finger protein"/>
    <property type="match status" value="1"/>
</dbReference>
<dbReference type="EMBL" id="JAKKPZ010000053">
    <property type="protein sequence ID" value="KAI1705823.1"/>
    <property type="molecule type" value="Genomic_DNA"/>
</dbReference>
<proteinExistence type="predicted"/>
<dbReference type="FunFam" id="4.10.1000.10:FF:000001">
    <property type="entry name" value="zinc finger CCCH domain-containing protein 15-like"/>
    <property type="match status" value="1"/>
</dbReference>
<dbReference type="GO" id="GO:0043186">
    <property type="term" value="C:P granule"/>
    <property type="evidence" value="ECO:0007669"/>
    <property type="project" value="UniProtKB-ARBA"/>
</dbReference>
<dbReference type="GO" id="GO:0008270">
    <property type="term" value="F:zinc ion binding"/>
    <property type="evidence" value="ECO:0007669"/>
    <property type="project" value="UniProtKB-KW"/>
</dbReference>
<evidence type="ECO:0000256" key="2">
    <source>
        <dbReference type="ARBA" id="ARBA00022737"/>
    </source>
</evidence>
<feature type="zinc finger region" description="C3H1-type" evidence="5">
    <location>
        <begin position="70"/>
        <end position="98"/>
    </location>
</feature>
<evidence type="ECO:0000256" key="3">
    <source>
        <dbReference type="ARBA" id="ARBA00022771"/>
    </source>
</evidence>
<dbReference type="Proteomes" id="UP001201812">
    <property type="component" value="Unassembled WGS sequence"/>
</dbReference>
<gene>
    <name evidence="8" type="ORF">DdX_13436</name>
</gene>
<dbReference type="PANTHER" id="PTHR12547:SF71">
    <property type="entry name" value="CCCH-TYPE ZINC FINGER PROTEIN MOE-3-RELATED"/>
    <property type="match status" value="1"/>
</dbReference>
<dbReference type="GO" id="GO:0010468">
    <property type="term" value="P:regulation of gene expression"/>
    <property type="evidence" value="ECO:0007669"/>
    <property type="project" value="UniProtKB-ARBA"/>
</dbReference>
<feature type="compositionally biased region" description="Basic and acidic residues" evidence="6">
    <location>
        <begin position="232"/>
        <end position="245"/>
    </location>
</feature>
<sequence length="272" mass="30047">MYTNDVFPGNFMSMQPIEAIHSPHERITDYPTLAVSFRKTSDLSQYINPAANEKAAKAIRAHYGQVPADKYKTVMCQTWLETAKCRFGARCKFAHGESELRSNGFESSMAANRKYKTRVCDKFINQGICPYGERCLFIHPDVPYPSTDFAIMDNCQMPFSTSAVEFSRSMYGVQWSTAANTQLRMPSYVPVMATAASCSSFAQSNIWSNGTDTPSDGSPTANSAPASNPRHIARDADNDTSKDTSEIFDDSMGCLTELHNKLADGLLDKSSS</sequence>
<protein>
    <submittedName>
        <fullName evidence="8">Zinc finger c-x8-C-x5-C-x3-H type (And similar) domain-containing protein</fullName>
    </submittedName>
</protein>
<name>A0AAD4MUP6_9BILA</name>
<dbReference type="Gene3D" id="4.10.1000.10">
    <property type="entry name" value="Zinc finger, CCCH-type"/>
    <property type="match status" value="1"/>
</dbReference>
<dbReference type="PANTHER" id="PTHR12547">
    <property type="entry name" value="CCCH ZINC FINGER/TIS11-RELATED"/>
    <property type="match status" value="1"/>
</dbReference>
<feature type="domain" description="C3H1-type" evidence="7">
    <location>
        <begin position="114"/>
        <end position="142"/>
    </location>
</feature>
<evidence type="ECO:0000256" key="5">
    <source>
        <dbReference type="PROSITE-ProRule" id="PRU00723"/>
    </source>
</evidence>
<reference evidence="8" key="1">
    <citation type="submission" date="2022-01" db="EMBL/GenBank/DDBJ databases">
        <title>Genome Sequence Resource for Two Populations of Ditylenchus destructor, the Migratory Endoparasitic Phytonematode.</title>
        <authorList>
            <person name="Zhang H."/>
            <person name="Lin R."/>
            <person name="Xie B."/>
        </authorList>
    </citation>
    <scope>NUCLEOTIDE SEQUENCE</scope>
    <source>
        <strain evidence="8">BazhouSP</strain>
    </source>
</reference>
<dbReference type="InterPro" id="IPR045877">
    <property type="entry name" value="ZFP36-like"/>
</dbReference>
<dbReference type="GO" id="GO:0005829">
    <property type="term" value="C:cytosol"/>
    <property type="evidence" value="ECO:0007669"/>
    <property type="project" value="TreeGrafter"/>
</dbReference>
<dbReference type="SMART" id="SM00356">
    <property type="entry name" value="ZnF_C3H1"/>
    <property type="match status" value="2"/>
</dbReference>
<keyword evidence="2" id="KW-0677">Repeat</keyword>
<accession>A0AAD4MUP6</accession>
<dbReference type="Gene3D" id="6.10.250.3220">
    <property type="match status" value="1"/>
</dbReference>
<dbReference type="SUPFAM" id="SSF90229">
    <property type="entry name" value="CCCH zinc finger"/>
    <property type="match status" value="2"/>
</dbReference>
<dbReference type="InterPro" id="IPR000571">
    <property type="entry name" value="Znf_CCCH"/>
</dbReference>
<feature type="domain" description="C3H1-type" evidence="7">
    <location>
        <begin position="70"/>
        <end position="98"/>
    </location>
</feature>
<keyword evidence="4 5" id="KW-0862">Zinc</keyword>
<evidence type="ECO:0000256" key="6">
    <source>
        <dbReference type="SAM" id="MobiDB-lite"/>
    </source>
</evidence>
<feature type="compositionally biased region" description="Polar residues" evidence="6">
    <location>
        <begin position="209"/>
        <end position="226"/>
    </location>
</feature>
<dbReference type="Pfam" id="PF00642">
    <property type="entry name" value="zf-CCCH"/>
    <property type="match status" value="2"/>
</dbReference>
<comment type="caution">
    <text evidence="8">The sequence shown here is derived from an EMBL/GenBank/DDBJ whole genome shotgun (WGS) entry which is preliminary data.</text>
</comment>
<dbReference type="AlphaFoldDB" id="A0AAD4MUP6"/>
<dbReference type="GO" id="GO:0030154">
    <property type="term" value="P:cell differentiation"/>
    <property type="evidence" value="ECO:0007669"/>
    <property type="project" value="UniProtKB-ARBA"/>
</dbReference>
<dbReference type="PROSITE" id="PS50103">
    <property type="entry name" value="ZF_C3H1"/>
    <property type="match status" value="2"/>
</dbReference>